<comment type="subcellular location">
    <subcellularLocation>
        <location evidence="5">Cytoplasm</location>
    </subcellularLocation>
</comment>
<dbReference type="NCBIfam" id="TIGR00152">
    <property type="entry name" value="dephospho-CoA kinase"/>
    <property type="match status" value="1"/>
</dbReference>
<accession>A0A161LEU0</accession>
<sequence>MVIVGITGGIGSGKSVISKLLVAMGYPVYDSDAEAKKIMQYDLSVIKALQLEFGENTYLNNQLNKQHLAGEVFGNPERLRALNAIVHPAVKRDFQAWAKQQSNPVVFLETAILFESGFNSETHKVILVTAPLDIRIERVVRRDQCTQEQVMQRIAQQWTEEAKALKSDFIIVNDGQHSLIKQTEKIISELTQ</sequence>
<reference evidence="8" key="1">
    <citation type="submission" date="2016-04" db="EMBL/GenBank/DDBJ databases">
        <title>Draft genome sequence of Paludibacter jiangxiensis strain NM7.</title>
        <authorList>
            <person name="Qiu Y."/>
            <person name="Matsuura N."/>
            <person name="Ohashi A."/>
            <person name="Tourlousse M.D."/>
            <person name="Sekiguchi Y."/>
        </authorList>
    </citation>
    <scope>NUCLEOTIDE SEQUENCE [LARGE SCALE GENOMIC DNA]</scope>
    <source>
        <strain evidence="8">NM7</strain>
    </source>
</reference>
<dbReference type="SUPFAM" id="SSF52540">
    <property type="entry name" value="P-loop containing nucleoside triphosphate hydrolases"/>
    <property type="match status" value="1"/>
</dbReference>
<gene>
    <name evidence="5" type="primary">coaE</name>
    <name evidence="7" type="ORF">PJIAN_3613</name>
</gene>
<dbReference type="Pfam" id="PF01121">
    <property type="entry name" value="CoaE"/>
    <property type="match status" value="1"/>
</dbReference>
<evidence type="ECO:0000313" key="7">
    <source>
        <dbReference type="EMBL" id="GAT63295.1"/>
    </source>
</evidence>
<dbReference type="RefSeq" id="WP_084252352.1">
    <property type="nucleotide sequence ID" value="NZ_BDCR01000003.1"/>
</dbReference>
<dbReference type="UniPathway" id="UPA00241">
    <property type="reaction ID" value="UER00356"/>
</dbReference>
<dbReference type="GO" id="GO:0005737">
    <property type="term" value="C:cytoplasm"/>
    <property type="evidence" value="ECO:0007669"/>
    <property type="project" value="UniProtKB-SubCell"/>
</dbReference>
<evidence type="ECO:0000256" key="6">
    <source>
        <dbReference type="NCBIfam" id="TIGR00152"/>
    </source>
</evidence>
<dbReference type="PROSITE" id="PS51219">
    <property type="entry name" value="DPCK"/>
    <property type="match status" value="1"/>
</dbReference>
<evidence type="ECO:0000313" key="8">
    <source>
        <dbReference type="Proteomes" id="UP000076586"/>
    </source>
</evidence>
<dbReference type="EMBL" id="BDCR01000003">
    <property type="protein sequence ID" value="GAT63295.1"/>
    <property type="molecule type" value="Genomic_DNA"/>
</dbReference>
<comment type="function">
    <text evidence="5">Catalyzes the phosphorylation of the 3'-hydroxyl group of dephosphocoenzyme A to form coenzyme A.</text>
</comment>
<comment type="catalytic activity">
    <reaction evidence="5">
        <text>3'-dephospho-CoA + ATP = ADP + CoA + H(+)</text>
        <dbReference type="Rhea" id="RHEA:18245"/>
        <dbReference type="ChEBI" id="CHEBI:15378"/>
        <dbReference type="ChEBI" id="CHEBI:30616"/>
        <dbReference type="ChEBI" id="CHEBI:57287"/>
        <dbReference type="ChEBI" id="CHEBI:57328"/>
        <dbReference type="ChEBI" id="CHEBI:456216"/>
        <dbReference type="EC" id="2.7.1.24"/>
    </reaction>
</comment>
<comment type="pathway">
    <text evidence="5">Cofactor biosynthesis; coenzyme A biosynthesis; CoA from (R)-pantothenate: step 5/5.</text>
</comment>
<evidence type="ECO:0000256" key="3">
    <source>
        <dbReference type="ARBA" id="ARBA00022840"/>
    </source>
</evidence>
<dbReference type="PANTHER" id="PTHR10695">
    <property type="entry name" value="DEPHOSPHO-COA KINASE-RELATED"/>
    <property type="match status" value="1"/>
</dbReference>
<dbReference type="GO" id="GO:0015937">
    <property type="term" value="P:coenzyme A biosynthetic process"/>
    <property type="evidence" value="ECO:0007669"/>
    <property type="project" value="UniProtKB-UniRule"/>
</dbReference>
<dbReference type="GO" id="GO:0005524">
    <property type="term" value="F:ATP binding"/>
    <property type="evidence" value="ECO:0007669"/>
    <property type="project" value="UniProtKB-UniRule"/>
</dbReference>
<dbReference type="HAMAP" id="MF_00376">
    <property type="entry name" value="Dephospho_CoA_kinase"/>
    <property type="match status" value="1"/>
</dbReference>
<evidence type="ECO:0000256" key="5">
    <source>
        <dbReference type="HAMAP-Rule" id="MF_00376"/>
    </source>
</evidence>
<dbReference type="InterPro" id="IPR027417">
    <property type="entry name" value="P-loop_NTPase"/>
</dbReference>
<keyword evidence="3 5" id="KW-0067">ATP-binding</keyword>
<dbReference type="AlphaFoldDB" id="A0A161LEU0"/>
<protein>
    <recommendedName>
        <fullName evidence="5 6">Dephospho-CoA kinase</fullName>
        <ecNumber evidence="5 6">2.7.1.24</ecNumber>
    </recommendedName>
    <alternativeName>
        <fullName evidence="5">Dephosphocoenzyme A kinase</fullName>
    </alternativeName>
</protein>
<keyword evidence="4 5" id="KW-0173">Coenzyme A biosynthesis</keyword>
<keyword evidence="5 7" id="KW-0418">Kinase</keyword>
<name>A0A161LEU0_9BACT</name>
<dbReference type="STRING" id="681398.PJIAN_3613"/>
<keyword evidence="8" id="KW-1185">Reference proteome</keyword>
<keyword evidence="5" id="KW-0963">Cytoplasm</keyword>
<dbReference type="InterPro" id="IPR001977">
    <property type="entry name" value="Depp_CoAkinase"/>
</dbReference>
<evidence type="ECO:0000256" key="4">
    <source>
        <dbReference type="ARBA" id="ARBA00022993"/>
    </source>
</evidence>
<evidence type="ECO:0000256" key="1">
    <source>
        <dbReference type="ARBA" id="ARBA00009018"/>
    </source>
</evidence>
<organism evidence="7 8">
    <name type="scientific">Paludibacter jiangxiensis</name>
    <dbReference type="NCBI Taxonomy" id="681398"/>
    <lineage>
        <taxon>Bacteria</taxon>
        <taxon>Pseudomonadati</taxon>
        <taxon>Bacteroidota</taxon>
        <taxon>Bacteroidia</taxon>
        <taxon>Bacteroidales</taxon>
        <taxon>Paludibacteraceae</taxon>
        <taxon>Paludibacter</taxon>
    </lineage>
</organism>
<reference evidence="8" key="2">
    <citation type="journal article" date="2017" name="Genome Announc.">
        <title>Draft genome sequence of Paludibacter jiangxiensis NM7(T), a propionate-producing fermentative bacterium.</title>
        <authorList>
            <person name="Qiu Y.-L."/>
            <person name="Tourlousse D.M."/>
            <person name="Matsuura N."/>
            <person name="Ohashi A."/>
            <person name="Sekiguchi Y."/>
        </authorList>
    </citation>
    <scope>NUCLEOTIDE SEQUENCE [LARGE SCALE GENOMIC DNA]</scope>
    <source>
        <strain evidence="8">NM7</strain>
    </source>
</reference>
<dbReference type="OrthoDB" id="9812943at2"/>
<feature type="binding site" evidence="5">
    <location>
        <begin position="11"/>
        <end position="16"/>
    </location>
    <ligand>
        <name>ATP</name>
        <dbReference type="ChEBI" id="CHEBI:30616"/>
    </ligand>
</feature>
<dbReference type="Gene3D" id="3.40.50.300">
    <property type="entry name" value="P-loop containing nucleotide triphosphate hydrolases"/>
    <property type="match status" value="1"/>
</dbReference>
<proteinExistence type="inferred from homology"/>
<dbReference type="Proteomes" id="UP000076586">
    <property type="component" value="Unassembled WGS sequence"/>
</dbReference>
<comment type="caution">
    <text evidence="7">The sequence shown here is derived from an EMBL/GenBank/DDBJ whole genome shotgun (WGS) entry which is preliminary data.</text>
</comment>
<comment type="similarity">
    <text evidence="1 5">Belongs to the CoaE family.</text>
</comment>
<dbReference type="CDD" id="cd02022">
    <property type="entry name" value="DPCK"/>
    <property type="match status" value="1"/>
</dbReference>
<dbReference type="EC" id="2.7.1.24" evidence="5 6"/>
<dbReference type="PANTHER" id="PTHR10695:SF46">
    <property type="entry name" value="BIFUNCTIONAL COENZYME A SYNTHASE-RELATED"/>
    <property type="match status" value="1"/>
</dbReference>
<dbReference type="GO" id="GO:0004140">
    <property type="term" value="F:dephospho-CoA kinase activity"/>
    <property type="evidence" value="ECO:0007669"/>
    <property type="project" value="UniProtKB-UniRule"/>
</dbReference>
<evidence type="ECO:0000256" key="2">
    <source>
        <dbReference type="ARBA" id="ARBA00022741"/>
    </source>
</evidence>
<keyword evidence="5" id="KW-0808">Transferase</keyword>
<keyword evidence="2 5" id="KW-0547">Nucleotide-binding</keyword>